<dbReference type="GO" id="GO:0016342">
    <property type="term" value="C:catenin complex"/>
    <property type="evidence" value="ECO:0007669"/>
    <property type="project" value="TreeGrafter"/>
</dbReference>
<keyword evidence="10" id="KW-1185">Reference proteome</keyword>
<dbReference type="PANTHER" id="PTHR24027">
    <property type="entry name" value="CADHERIN-23"/>
    <property type="match status" value="1"/>
</dbReference>
<dbReference type="SUPFAM" id="SSF49313">
    <property type="entry name" value="Cadherin-like"/>
    <property type="match status" value="3"/>
</dbReference>
<dbReference type="InterPro" id="IPR020894">
    <property type="entry name" value="Cadherin_CS"/>
</dbReference>
<dbReference type="Gene3D" id="2.60.40.60">
    <property type="entry name" value="Cadherins"/>
    <property type="match status" value="3"/>
</dbReference>
<feature type="region of interest" description="Disordered" evidence="6">
    <location>
        <begin position="597"/>
        <end position="623"/>
    </location>
</feature>
<dbReference type="PROSITE" id="PS00232">
    <property type="entry name" value="CADHERIN_1"/>
    <property type="match status" value="1"/>
</dbReference>
<organism evidence="9 10">
    <name type="scientific">Littorina saxatilis</name>
    <dbReference type="NCBI Taxonomy" id="31220"/>
    <lineage>
        <taxon>Eukaryota</taxon>
        <taxon>Metazoa</taxon>
        <taxon>Spiralia</taxon>
        <taxon>Lophotrochozoa</taxon>
        <taxon>Mollusca</taxon>
        <taxon>Gastropoda</taxon>
        <taxon>Caenogastropoda</taxon>
        <taxon>Littorinimorpha</taxon>
        <taxon>Littorinoidea</taxon>
        <taxon>Littorinidae</taxon>
        <taxon>Littorina</taxon>
    </lineage>
</organism>
<dbReference type="PROSITE" id="PS50268">
    <property type="entry name" value="CADHERIN_2"/>
    <property type="match status" value="3"/>
</dbReference>
<evidence type="ECO:0000259" key="8">
    <source>
        <dbReference type="PROSITE" id="PS50268"/>
    </source>
</evidence>
<feature type="compositionally biased region" description="Polar residues" evidence="6">
    <location>
        <begin position="425"/>
        <end position="436"/>
    </location>
</feature>
<accession>A0AAN9GKF1</accession>
<keyword evidence="3 5" id="KW-0106">Calcium</keyword>
<feature type="compositionally biased region" description="Low complexity" evidence="6">
    <location>
        <begin position="598"/>
        <end position="609"/>
    </location>
</feature>
<feature type="region of interest" description="Disordered" evidence="6">
    <location>
        <begin position="416"/>
        <end position="446"/>
    </location>
</feature>
<feature type="domain" description="Cadherin" evidence="8">
    <location>
        <begin position="74"/>
        <end position="188"/>
    </location>
</feature>
<keyword evidence="4 7" id="KW-0472">Membrane</keyword>
<feature type="compositionally biased region" description="Low complexity" evidence="6">
    <location>
        <begin position="476"/>
        <end position="498"/>
    </location>
</feature>
<dbReference type="SMART" id="SM00112">
    <property type="entry name" value="CA"/>
    <property type="match status" value="2"/>
</dbReference>
<dbReference type="GO" id="GO:0045296">
    <property type="term" value="F:cadherin binding"/>
    <property type="evidence" value="ECO:0007669"/>
    <property type="project" value="TreeGrafter"/>
</dbReference>
<dbReference type="PANTHER" id="PTHR24027:SF438">
    <property type="entry name" value="CADHERIN 23"/>
    <property type="match status" value="1"/>
</dbReference>
<keyword evidence="7" id="KW-1133">Transmembrane helix</keyword>
<protein>
    <recommendedName>
        <fullName evidence="8">Cadherin domain-containing protein</fullName>
    </recommendedName>
</protein>
<dbReference type="EMBL" id="JBAMIC010000002">
    <property type="protein sequence ID" value="KAK7112053.1"/>
    <property type="molecule type" value="Genomic_DNA"/>
</dbReference>
<evidence type="ECO:0000256" key="5">
    <source>
        <dbReference type="PROSITE-ProRule" id="PRU00043"/>
    </source>
</evidence>
<feature type="transmembrane region" description="Helical" evidence="7">
    <location>
        <begin position="322"/>
        <end position="345"/>
    </location>
</feature>
<dbReference type="Pfam" id="PF00028">
    <property type="entry name" value="Cadherin"/>
    <property type="match status" value="1"/>
</dbReference>
<evidence type="ECO:0000256" key="7">
    <source>
        <dbReference type="SAM" id="Phobius"/>
    </source>
</evidence>
<keyword evidence="7" id="KW-0812">Transmembrane</keyword>
<comment type="caution">
    <text evidence="9">The sequence shown here is derived from an EMBL/GenBank/DDBJ whole genome shotgun (WGS) entry which is preliminary data.</text>
</comment>
<feature type="domain" description="Cadherin" evidence="8">
    <location>
        <begin position="12"/>
        <end position="73"/>
    </location>
</feature>
<gene>
    <name evidence="9" type="ORF">V1264_011566</name>
</gene>
<dbReference type="GO" id="GO:0008013">
    <property type="term" value="F:beta-catenin binding"/>
    <property type="evidence" value="ECO:0007669"/>
    <property type="project" value="TreeGrafter"/>
</dbReference>
<evidence type="ECO:0000256" key="3">
    <source>
        <dbReference type="ARBA" id="ARBA00022837"/>
    </source>
</evidence>
<sequence length="623" mass="66435">MQFFDSEVDAVFNTLSRTFGSEAVMNITLAQPLDYETRTSYSFELIAADQGGLNNTALVKVDVIDVQDTPPIFLLRSYRAAIRENEPAGTYVIKVSAEDGDRDPPNDISYSIVSGNPDYFTMDNMTGEITSQVILDRDNFTLVGSEGFFQLVVRASEIPGTTPQYGNTTTDVTVVVVVEDVNDNTPTFASSAPYTAYIREDVAVDSLIYFAGDGYISVSDADQGRNSHFNLTVERDGLPWPMLEATPSDVFSEAVVLLRVLNADVFRNAADTQLTIQLVAREMSTGERYSSTAEVVIAVAKMEEQPTTPLPIVDNSTTASDVVVFIIGFLVIFNIAATVFIVWFLRRRSPEPKQGLVRKGSKYYVNGVETTVRSSGFQDGSAVTLRPESIMMELEGKDRCDVVPLSAVRNENKRLSQASSALSSKANGFQRNSSGPSCDMGDGSGNTERKVLVANEVSPATKSVKPKIVITKADVTSSATGSPNTTTTTTTTTSTASPLPDFSKAKRNVSTPQNPSLSFANPPTTTSASSSTASFQLAPAAFPSANAAAPTATTTTTTSAADATASSTVEPVTRFSAKGAVSTTVTSVPDYVTVSTVSRSSNDASARASTKAEGGESMSEMLY</sequence>
<feature type="domain" description="Cadherin" evidence="8">
    <location>
        <begin position="190"/>
        <end position="313"/>
    </location>
</feature>
<evidence type="ECO:0000256" key="6">
    <source>
        <dbReference type="SAM" id="MobiDB-lite"/>
    </source>
</evidence>
<comment type="subcellular location">
    <subcellularLocation>
        <location evidence="1">Membrane</location>
    </subcellularLocation>
</comment>
<dbReference type="FunFam" id="2.60.40.60:FF:000168">
    <property type="entry name" value="Cadherin-related family member 2"/>
    <property type="match status" value="1"/>
</dbReference>
<dbReference type="AlphaFoldDB" id="A0AAN9GKF1"/>
<dbReference type="InterPro" id="IPR039808">
    <property type="entry name" value="Cadherin"/>
</dbReference>
<evidence type="ECO:0000256" key="4">
    <source>
        <dbReference type="ARBA" id="ARBA00023136"/>
    </source>
</evidence>
<evidence type="ECO:0000313" key="9">
    <source>
        <dbReference type="EMBL" id="KAK7112053.1"/>
    </source>
</evidence>
<dbReference type="GO" id="GO:0005509">
    <property type="term" value="F:calcium ion binding"/>
    <property type="evidence" value="ECO:0007669"/>
    <property type="project" value="UniProtKB-UniRule"/>
</dbReference>
<evidence type="ECO:0000313" key="10">
    <source>
        <dbReference type="Proteomes" id="UP001374579"/>
    </source>
</evidence>
<feature type="compositionally biased region" description="Polar residues" evidence="6">
    <location>
        <begin position="508"/>
        <end position="523"/>
    </location>
</feature>
<dbReference type="InterPro" id="IPR002126">
    <property type="entry name" value="Cadherin-like_dom"/>
</dbReference>
<feature type="region of interest" description="Disordered" evidence="6">
    <location>
        <begin position="475"/>
        <end position="532"/>
    </location>
</feature>
<dbReference type="CDD" id="cd11304">
    <property type="entry name" value="Cadherin_repeat"/>
    <property type="match status" value="2"/>
</dbReference>
<dbReference type="GO" id="GO:0007156">
    <property type="term" value="P:homophilic cell adhesion via plasma membrane adhesion molecules"/>
    <property type="evidence" value="ECO:0007669"/>
    <property type="project" value="InterPro"/>
</dbReference>
<keyword evidence="2" id="KW-0677">Repeat</keyword>
<dbReference type="InterPro" id="IPR015919">
    <property type="entry name" value="Cadherin-like_sf"/>
</dbReference>
<dbReference type="Proteomes" id="UP001374579">
    <property type="component" value="Unassembled WGS sequence"/>
</dbReference>
<evidence type="ECO:0000256" key="1">
    <source>
        <dbReference type="ARBA" id="ARBA00004370"/>
    </source>
</evidence>
<evidence type="ECO:0000256" key="2">
    <source>
        <dbReference type="ARBA" id="ARBA00022737"/>
    </source>
</evidence>
<name>A0AAN9GKF1_9CAEN</name>
<dbReference type="GO" id="GO:0016477">
    <property type="term" value="P:cell migration"/>
    <property type="evidence" value="ECO:0007669"/>
    <property type="project" value="TreeGrafter"/>
</dbReference>
<dbReference type="PRINTS" id="PR00205">
    <property type="entry name" value="CADHERIN"/>
</dbReference>
<reference evidence="9 10" key="1">
    <citation type="submission" date="2024-02" db="EMBL/GenBank/DDBJ databases">
        <title>Chromosome-scale genome assembly of the rough periwinkle Littorina saxatilis.</title>
        <authorList>
            <person name="De Jode A."/>
            <person name="Faria R."/>
            <person name="Formenti G."/>
            <person name="Sims Y."/>
            <person name="Smith T.P."/>
            <person name="Tracey A."/>
            <person name="Wood J.M.D."/>
            <person name="Zagrodzka Z.B."/>
            <person name="Johannesson K."/>
            <person name="Butlin R.K."/>
            <person name="Leder E.H."/>
        </authorList>
    </citation>
    <scope>NUCLEOTIDE SEQUENCE [LARGE SCALE GENOMIC DNA]</scope>
    <source>
        <strain evidence="9">Snail1</strain>
        <tissue evidence="9">Muscle</tissue>
    </source>
</reference>
<proteinExistence type="predicted"/>